<organism evidence="2 3">
    <name type="scientific">Fructobacillus parabroussonetiae</name>
    <dbReference type="NCBI Taxonomy" id="2713174"/>
    <lineage>
        <taxon>Bacteria</taxon>
        <taxon>Bacillati</taxon>
        <taxon>Bacillota</taxon>
        <taxon>Bacilli</taxon>
        <taxon>Lactobacillales</taxon>
        <taxon>Lactobacillaceae</taxon>
        <taxon>Fructobacillus</taxon>
    </lineage>
</organism>
<feature type="transmembrane region" description="Helical" evidence="1">
    <location>
        <begin position="102"/>
        <end position="119"/>
    </location>
</feature>
<dbReference type="Proteomes" id="UP001519503">
    <property type="component" value="Unassembled WGS sequence"/>
</dbReference>
<comment type="caution">
    <text evidence="2">The sequence shown here is derived from an EMBL/GenBank/DDBJ whole genome shotgun (WGS) entry which is preliminary data.</text>
</comment>
<keyword evidence="1" id="KW-0812">Transmembrane</keyword>
<dbReference type="EMBL" id="JAAMFL010000008">
    <property type="protein sequence ID" value="MBS9337882.1"/>
    <property type="molecule type" value="Genomic_DNA"/>
</dbReference>
<gene>
    <name evidence="2" type="ORF">G6R30_05320</name>
</gene>
<feature type="transmembrane region" description="Helical" evidence="1">
    <location>
        <begin position="79"/>
        <end position="96"/>
    </location>
</feature>
<keyword evidence="3" id="KW-1185">Reference proteome</keyword>
<name>A0ABS5QY34_9LACO</name>
<accession>A0ABS5QY34</accession>
<reference evidence="2 3" key="1">
    <citation type="submission" date="2020-02" db="EMBL/GenBank/DDBJ databases">
        <title>Fructobacillus sp. isolated from paper mulberry of Taiwan.</title>
        <authorList>
            <person name="Lin S.-T."/>
        </authorList>
    </citation>
    <scope>NUCLEOTIDE SEQUENCE [LARGE SCALE GENOMIC DNA]</scope>
    <source>
        <strain evidence="2 3">S1-1</strain>
    </source>
</reference>
<sequence length="127" mass="15524">MTENERSDQNRQLAYLLSILLFLIFAGTKDYSLLLLFALIRASHRFTLIYYFLKRLFGSFQYEVRHVEKWRDWEEKGRVHFAWFLDYAIIVSLLFSLFFRKYYDFLFTLLILGLIIYQTRKARVDKP</sequence>
<keyword evidence="1" id="KW-0472">Membrane</keyword>
<proteinExistence type="predicted"/>
<evidence type="ECO:0000313" key="3">
    <source>
        <dbReference type="Proteomes" id="UP001519503"/>
    </source>
</evidence>
<keyword evidence="1" id="KW-1133">Transmembrane helix</keyword>
<protein>
    <submittedName>
        <fullName evidence="2">Uncharacterized protein</fullName>
    </submittedName>
</protein>
<feature type="transmembrane region" description="Helical" evidence="1">
    <location>
        <begin position="12"/>
        <end position="28"/>
    </location>
</feature>
<evidence type="ECO:0000313" key="2">
    <source>
        <dbReference type="EMBL" id="MBS9337882.1"/>
    </source>
</evidence>
<evidence type="ECO:0000256" key="1">
    <source>
        <dbReference type="SAM" id="Phobius"/>
    </source>
</evidence>